<proteinExistence type="predicted"/>
<dbReference type="Proteomes" id="UP000887458">
    <property type="component" value="Unassembled WGS sequence"/>
</dbReference>
<sequence length="79" mass="9277">MKDSYRKFSTKSKNTDDKTLTQLNNFKSKDSCFEEPDSSNIVKTSSTSRNIQCVRFVCNRYLIDLKTKRKKKCRLGSQR</sequence>
<gene>
    <name evidence="1" type="ORF">DERP_013978</name>
</gene>
<keyword evidence="2" id="KW-1185">Reference proteome</keyword>
<evidence type="ECO:0000313" key="2">
    <source>
        <dbReference type="Proteomes" id="UP000887458"/>
    </source>
</evidence>
<organism evidence="1 2">
    <name type="scientific">Dermatophagoides pteronyssinus</name>
    <name type="common">European house dust mite</name>
    <dbReference type="NCBI Taxonomy" id="6956"/>
    <lineage>
        <taxon>Eukaryota</taxon>
        <taxon>Metazoa</taxon>
        <taxon>Ecdysozoa</taxon>
        <taxon>Arthropoda</taxon>
        <taxon>Chelicerata</taxon>
        <taxon>Arachnida</taxon>
        <taxon>Acari</taxon>
        <taxon>Acariformes</taxon>
        <taxon>Sarcoptiformes</taxon>
        <taxon>Astigmata</taxon>
        <taxon>Psoroptidia</taxon>
        <taxon>Analgoidea</taxon>
        <taxon>Pyroglyphidae</taxon>
        <taxon>Dermatophagoidinae</taxon>
        <taxon>Dermatophagoides</taxon>
    </lineage>
</organism>
<accession>A0ABQ8IRP1</accession>
<evidence type="ECO:0000313" key="1">
    <source>
        <dbReference type="EMBL" id="KAH9412996.1"/>
    </source>
</evidence>
<reference evidence="1 2" key="2">
    <citation type="journal article" date="2022" name="Mol. Biol. Evol.">
        <title>Comparative Genomics Reveals Insights into the Divergent Evolution of Astigmatic Mites and Household Pest Adaptations.</title>
        <authorList>
            <person name="Xiong Q."/>
            <person name="Wan A.T."/>
            <person name="Liu X."/>
            <person name="Fung C.S."/>
            <person name="Xiao X."/>
            <person name="Malainual N."/>
            <person name="Hou J."/>
            <person name="Wang L."/>
            <person name="Wang M."/>
            <person name="Yang K.Y."/>
            <person name="Cui Y."/>
            <person name="Leung E.L."/>
            <person name="Nong W."/>
            <person name="Shin S.K."/>
            <person name="Au S.W."/>
            <person name="Jeong K.Y."/>
            <person name="Chew F.T."/>
            <person name="Hui J.H."/>
            <person name="Leung T.F."/>
            <person name="Tungtrongchitr A."/>
            <person name="Zhong N."/>
            <person name="Liu Z."/>
            <person name="Tsui S.K."/>
        </authorList>
    </citation>
    <scope>NUCLEOTIDE SEQUENCE [LARGE SCALE GENOMIC DNA]</scope>
    <source>
        <strain evidence="1">Derp</strain>
    </source>
</reference>
<comment type="caution">
    <text evidence="1">The sequence shown here is derived from an EMBL/GenBank/DDBJ whole genome shotgun (WGS) entry which is preliminary data.</text>
</comment>
<dbReference type="EMBL" id="NJHN03000124">
    <property type="protein sequence ID" value="KAH9412996.1"/>
    <property type="molecule type" value="Genomic_DNA"/>
</dbReference>
<protein>
    <submittedName>
        <fullName evidence="1">Uncharacterized protein</fullName>
    </submittedName>
</protein>
<reference evidence="1 2" key="1">
    <citation type="journal article" date="2018" name="J. Allergy Clin. Immunol.">
        <title>High-quality assembly of Dermatophagoides pteronyssinus genome and transcriptome reveals a wide range of novel allergens.</title>
        <authorList>
            <person name="Liu X.Y."/>
            <person name="Yang K.Y."/>
            <person name="Wang M.Q."/>
            <person name="Kwok J.S."/>
            <person name="Zeng X."/>
            <person name="Yang Z."/>
            <person name="Xiao X.J."/>
            <person name="Lau C.P."/>
            <person name="Li Y."/>
            <person name="Huang Z.M."/>
            <person name="Ba J.G."/>
            <person name="Yim A.K."/>
            <person name="Ouyang C.Y."/>
            <person name="Ngai S.M."/>
            <person name="Chan T.F."/>
            <person name="Leung E.L."/>
            <person name="Liu L."/>
            <person name="Liu Z.G."/>
            <person name="Tsui S.K."/>
        </authorList>
    </citation>
    <scope>NUCLEOTIDE SEQUENCE [LARGE SCALE GENOMIC DNA]</scope>
    <source>
        <strain evidence="1">Derp</strain>
    </source>
</reference>
<name>A0ABQ8IRP1_DERPT</name>